<dbReference type="InterPro" id="IPR001203">
    <property type="entry name" value="OxRdtase_Ald_Fedxn_C"/>
</dbReference>
<dbReference type="PANTHER" id="PTHR30038">
    <property type="entry name" value="ALDEHYDE FERREDOXIN OXIDOREDUCTASE"/>
    <property type="match status" value="1"/>
</dbReference>
<evidence type="ECO:0000256" key="3">
    <source>
        <dbReference type="ARBA" id="ARBA00022485"/>
    </source>
</evidence>
<comment type="cofactor">
    <cofactor evidence="8">
        <name>tungstopterin</name>
        <dbReference type="ChEBI" id="CHEBI:30402"/>
    </cofactor>
</comment>
<dbReference type="GO" id="GO:0046872">
    <property type="term" value="F:metal ion binding"/>
    <property type="evidence" value="ECO:0007669"/>
    <property type="project" value="UniProtKB-KW"/>
</dbReference>
<dbReference type="GO" id="GO:0009055">
    <property type="term" value="F:electron transfer activity"/>
    <property type="evidence" value="ECO:0007669"/>
    <property type="project" value="InterPro"/>
</dbReference>
<evidence type="ECO:0000256" key="8">
    <source>
        <dbReference type="ARBA" id="ARBA00049934"/>
    </source>
</evidence>
<dbReference type="InterPro" id="IPR013983">
    <property type="entry name" value="Ald_Fedxn_OxRdtase_N"/>
</dbReference>
<dbReference type="Pfam" id="PF02730">
    <property type="entry name" value="AFOR_N"/>
    <property type="match status" value="1"/>
</dbReference>
<reference evidence="10 11" key="1">
    <citation type="submission" date="2020-08" db="EMBL/GenBank/DDBJ databases">
        <title>Bridging the membrane lipid divide: bacteria of the FCB group superphylum have the potential to synthesize archaeal ether lipids.</title>
        <authorList>
            <person name="Villanueva L."/>
            <person name="Von Meijenfeldt F.A.B."/>
            <person name="Westbye A.B."/>
            <person name="Yadav S."/>
            <person name="Hopmans E.C."/>
            <person name="Dutilh B.E."/>
            <person name="Sinninghe Damste J.S."/>
        </authorList>
    </citation>
    <scope>NUCLEOTIDE SEQUENCE [LARGE SCALE GENOMIC DNA]</scope>
    <source>
        <strain evidence="10">NIOZ-UU27</strain>
    </source>
</reference>
<protein>
    <submittedName>
        <fullName evidence="10">Aldehyde ferredoxin oxidoreductase family protein</fullName>
    </submittedName>
</protein>
<dbReference type="GO" id="GO:0051539">
    <property type="term" value="F:4 iron, 4 sulfur cluster binding"/>
    <property type="evidence" value="ECO:0007669"/>
    <property type="project" value="UniProtKB-KW"/>
</dbReference>
<dbReference type="InterPro" id="IPR036503">
    <property type="entry name" value="Ald_Fedxn_OxRdtase_N_sf"/>
</dbReference>
<dbReference type="AlphaFoldDB" id="A0A8J6N394"/>
<dbReference type="InterPro" id="IPR051919">
    <property type="entry name" value="W-dependent_AOR"/>
</dbReference>
<dbReference type="Gene3D" id="1.10.569.10">
    <property type="entry name" value="Aldehyde Ferredoxin Oxidoreductase Protein, subunit A, domain 2"/>
    <property type="match status" value="1"/>
</dbReference>
<keyword evidence="7" id="KW-0411">Iron-sulfur</keyword>
<evidence type="ECO:0000256" key="5">
    <source>
        <dbReference type="ARBA" id="ARBA00023002"/>
    </source>
</evidence>
<dbReference type="Pfam" id="PF01314">
    <property type="entry name" value="AFOR_C"/>
    <property type="match status" value="1"/>
</dbReference>
<dbReference type="InterPro" id="IPR036021">
    <property type="entry name" value="Tungsten_al_ferr_oxy-like_C"/>
</dbReference>
<evidence type="ECO:0000259" key="9">
    <source>
        <dbReference type="SMART" id="SM00790"/>
    </source>
</evidence>
<dbReference type="Gene3D" id="1.10.599.10">
    <property type="entry name" value="Aldehyde Ferredoxin Oxidoreductase Protein, subunit A, domain 3"/>
    <property type="match status" value="1"/>
</dbReference>
<dbReference type="InterPro" id="IPR013985">
    <property type="entry name" value="Ald_Fedxn_OxRdtase_dom3"/>
</dbReference>
<evidence type="ECO:0000313" key="11">
    <source>
        <dbReference type="Proteomes" id="UP000650524"/>
    </source>
</evidence>
<evidence type="ECO:0000256" key="1">
    <source>
        <dbReference type="ARBA" id="ARBA00001966"/>
    </source>
</evidence>
<feature type="domain" description="Aldehyde ferredoxin oxidoreductase N-terminal" evidence="9">
    <location>
        <begin position="6"/>
        <end position="205"/>
    </location>
</feature>
<sequence>MTGNGFHDRQLAIDLSTGAASDQKISTEILSNFAGGRGLGIKFLWEMAPEGIDPLDPENPLILAIGPYTGAGVFSAFFNVTTKSPLTGLAAGSHCGGFWGPAFKRTGYDCMTVTGASDKPVYLLVEEGKATIKDAGHLWGKGVFETEKLIKDAEGEVEILSIGQAGENLVKYAAMMNGHRAAGRSGVGAVMGSKKLKAIAVKGKLSVEYADPAKVKEVSRNGGNQAMETGKAFGEYGSSMAFNFFNEAHTLPTRNFRAGCFEQAGKIDGETLKEKYFVKDRGCSKCPLKCGNIHTIKDGPYKLNEIEGPEYETLMAFGSNCGNSNIESILMANYLCNDLGLDTISCGDTFALLMDLFELGIIKETDLDGYSMNWGEHENIVALIPKIANRQGVGDLLAEGSYRAAVTWGEKAMVRVIHAKKQEYPGYEFRRSFGTGFSLVTSNRGACHLRAGLYVNELFLGEFKESGFESNMQTLLDKENLLCLYDAFLSCKFGGRNAGHTLPVLTELMNALTGFDYTEKELSLVGERIWNLERLYNLREGVEEDLPPARFYQESLDDGQPDGEAITLERFIAARAKYYQTRGWDENGTPGADKLTQLSL</sequence>
<comment type="similarity">
    <text evidence="2">Belongs to the AOR/FOR family.</text>
</comment>
<keyword evidence="4" id="KW-0479">Metal-binding</keyword>
<dbReference type="Gene3D" id="3.60.9.10">
    <property type="entry name" value="Aldehyde ferredoxin oxidoreductase, N-terminal domain"/>
    <property type="match status" value="1"/>
</dbReference>
<keyword evidence="6" id="KW-0408">Iron</keyword>
<evidence type="ECO:0000256" key="7">
    <source>
        <dbReference type="ARBA" id="ARBA00023014"/>
    </source>
</evidence>
<gene>
    <name evidence="10" type="ORF">H8E19_17755</name>
</gene>
<evidence type="ECO:0000256" key="2">
    <source>
        <dbReference type="ARBA" id="ARBA00011032"/>
    </source>
</evidence>
<evidence type="ECO:0000256" key="4">
    <source>
        <dbReference type="ARBA" id="ARBA00022723"/>
    </source>
</evidence>
<accession>A0A8J6N394</accession>
<dbReference type="EMBL" id="JACNJD010000363">
    <property type="protein sequence ID" value="MBC8179251.1"/>
    <property type="molecule type" value="Genomic_DNA"/>
</dbReference>
<dbReference type="SUPFAM" id="SSF48310">
    <property type="entry name" value="Aldehyde ferredoxin oxidoreductase, C-terminal domains"/>
    <property type="match status" value="1"/>
</dbReference>
<dbReference type="SMART" id="SM00790">
    <property type="entry name" value="AFOR_N"/>
    <property type="match status" value="1"/>
</dbReference>
<dbReference type="Proteomes" id="UP000650524">
    <property type="component" value="Unassembled WGS sequence"/>
</dbReference>
<evidence type="ECO:0000313" key="10">
    <source>
        <dbReference type="EMBL" id="MBC8179251.1"/>
    </source>
</evidence>
<keyword evidence="5" id="KW-0560">Oxidoreductase</keyword>
<dbReference type="GO" id="GO:0016625">
    <property type="term" value="F:oxidoreductase activity, acting on the aldehyde or oxo group of donors, iron-sulfur protein as acceptor"/>
    <property type="evidence" value="ECO:0007669"/>
    <property type="project" value="InterPro"/>
</dbReference>
<evidence type="ECO:0000256" key="6">
    <source>
        <dbReference type="ARBA" id="ARBA00023004"/>
    </source>
</evidence>
<dbReference type="SUPFAM" id="SSF56228">
    <property type="entry name" value="Aldehyde ferredoxin oxidoreductase, N-terminal domain"/>
    <property type="match status" value="1"/>
</dbReference>
<dbReference type="PANTHER" id="PTHR30038:SF0">
    <property type="entry name" value="TUNGSTEN-CONTAINING ALDEHYDE FERREDOXIN OXIDOREDUCTASE"/>
    <property type="match status" value="1"/>
</dbReference>
<name>A0A8J6N394_9DELT</name>
<comment type="caution">
    <text evidence="10">The sequence shown here is derived from an EMBL/GenBank/DDBJ whole genome shotgun (WGS) entry which is preliminary data.</text>
</comment>
<proteinExistence type="inferred from homology"/>
<keyword evidence="3" id="KW-0004">4Fe-4S</keyword>
<organism evidence="10 11">
    <name type="scientific">Candidatus Desulfacyla euxinica</name>
    <dbReference type="NCBI Taxonomy" id="2841693"/>
    <lineage>
        <taxon>Bacteria</taxon>
        <taxon>Deltaproteobacteria</taxon>
        <taxon>Candidatus Desulfacyla</taxon>
    </lineage>
</organism>
<dbReference type="InterPro" id="IPR013984">
    <property type="entry name" value="Ald_Fedxn_OxRdtase_dom2"/>
</dbReference>
<comment type="cofactor">
    <cofactor evidence="1">
        <name>[4Fe-4S] cluster</name>
        <dbReference type="ChEBI" id="CHEBI:49883"/>
    </cofactor>
</comment>